<comment type="cofactor">
    <cofactor evidence="2">
        <name>thiamine diphosphate</name>
        <dbReference type="ChEBI" id="CHEBI:58937"/>
    </cofactor>
</comment>
<evidence type="ECO:0000259" key="12">
    <source>
        <dbReference type="Pfam" id="PF00205"/>
    </source>
</evidence>
<dbReference type="GO" id="GO:0005829">
    <property type="term" value="C:cytosol"/>
    <property type="evidence" value="ECO:0007669"/>
    <property type="project" value="TreeGrafter"/>
</dbReference>
<dbReference type="GO" id="GO:0000949">
    <property type="term" value="P:aromatic amino acid family catabolic process to alcohol via Ehrlich pathway"/>
    <property type="evidence" value="ECO:0007669"/>
    <property type="project" value="TreeGrafter"/>
</dbReference>
<feature type="domain" description="Thiamine pyrophosphate enzyme TPP-binding" evidence="13">
    <location>
        <begin position="388"/>
        <end position="438"/>
    </location>
</feature>
<keyword evidence="10" id="KW-0456">Lyase</keyword>
<evidence type="ECO:0000256" key="1">
    <source>
        <dbReference type="ARBA" id="ARBA00001920"/>
    </source>
</evidence>
<keyword evidence="8" id="KW-0460">Magnesium</keyword>
<evidence type="ECO:0000313" key="16">
    <source>
        <dbReference type="Proteomes" id="UP000192085"/>
    </source>
</evidence>
<keyword evidence="7" id="KW-0210">Decarboxylase</keyword>
<evidence type="ECO:0000256" key="9">
    <source>
        <dbReference type="ARBA" id="ARBA00023052"/>
    </source>
</evidence>
<dbReference type="PANTHER" id="PTHR43452:SF30">
    <property type="entry name" value="PYRUVATE DECARBOXYLASE ISOZYME 1-RELATED"/>
    <property type="match status" value="1"/>
</dbReference>
<evidence type="ECO:0000256" key="2">
    <source>
        <dbReference type="ARBA" id="ARBA00001964"/>
    </source>
</evidence>
<evidence type="ECO:0000256" key="6">
    <source>
        <dbReference type="ARBA" id="ARBA00022723"/>
    </source>
</evidence>
<dbReference type="InterPro" id="IPR047213">
    <property type="entry name" value="TPP_PYR_PDC_IPDC-like"/>
</dbReference>
<dbReference type="GO" id="GO:0030976">
    <property type="term" value="F:thiamine pyrophosphate binding"/>
    <property type="evidence" value="ECO:0007669"/>
    <property type="project" value="InterPro"/>
</dbReference>
<dbReference type="RefSeq" id="WP_014570619.1">
    <property type="nucleotide sequence ID" value="NZ_CAKMCT010000013.1"/>
</dbReference>
<dbReference type="InterPro" id="IPR012110">
    <property type="entry name" value="PDC/IPDC-like"/>
</dbReference>
<dbReference type="GO" id="GO:0000287">
    <property type="term" value="F:magnesium ion binding"/>
    <property type="evidence" value="ECO:0007669"/>
    <property type="project" value="InterPro"/>
</dbReference>
<evidence type="ECO:0000259" key="13">
    <source>
        <dbReference type="Pfam" id="PF02775"/>
    </source>
</evidence>
<evidence type="ECO:0000256" key="4">
    <source>
        <dbReference type="ARBA" id="ARBA00007812"/>
    </source>
</evidence>
<comment type="similarity">
    <text evidence="4 11">Belongs to the TPP enzyme family.</text>
</comment>
<evidence type="ECO:0000256" key="8">
    <source>
        <dbReference type="ARBA" id="ARBA00022842"/>
    </source>
</evidence>
<comment type="function">
    <text evidence="3">Decarboxylates branched-chain and aromatic alpha-keto acids to aldehydes.</text>
</comment>
<keyword evidence="6" id="KW-0479">Metal-binding</keyword>
<proteinExistence type="inferred from homology"/>
<feature type="domain" description="Thiamine pyrophosphate enzyme N-terminal TPP-binding" evidence="14">
    <location>
        <begin position="3"/>
        <end position="109"/>
    </location>
</feature>
<comment type="cofactor">
    <cofactor evidence="1">
        <name>a metal cation</name>
        <dbReference type="ChEBI" id="CHEBI:25213"/>
    </cofactor>
</comment>
<organism evidence="15 16">
    <name type="scientific">Lactococcus lactis subsp. lactis</name>
    <name type="common">Streptococcus lactis</name>
    <dbReference type="NCBI Taxonomy" id="1360"/>
    <lineage>
        <taxon>Bacteria</taxon>
        <taxon>Bacillati</taxon>
        <taxon>Bacillota</taxon>
        <taxon>Bacilli</taxon>
        <taxon>Lactobacillales</taxon>
        <taxon>Streptococcaceae</taxon>
        <taxon>Lactococcus</taxon>
    </lineage>
</organism>
<dbReference type="GO" id="GO:0004737">
    <property type="term" value="F:pyruvate decarboxylase activity"/>
    <property type="evidence" value="ECO:0007669"/>
    <property type="project" value="TreeGrafter"/>
</dbReference>
<dbReference type="InterPro" id="IPR029061">
    <property type="entry name" value="THDP-binding"/>
</dbReference>
<accession>A0A1V0NGH6</accession>
<feature type="domain" description="Thiamine pyrophosphate enzyme central" evidence="12">
    <location>
        <begin position="196"/>
        <end position="313"/>
    </location>
</feature>
<gene>
    <name evidence="15" type="ORF">LL275_1397</name>
</gene>
<evidence type="ECO:0000256" key="5">
    <source>
        <dbReference type="ARBA" id="ARBA00020054"/>
    </source>
</evidence>
<dbReference type="Gene3D" id="3.40.50.1220">
    <property type="entry name" value="TPP-binding domain"/>
    <property type="match status" value="1"/>
</dbReference>
<dbReference type="SUPFAM" id="SSF52467">
    <property type="entry name" value="DHS-like NAD/FAD-binding domain"/>
    <property type="match status" value="1"/>
</dbReference>
<evidence type="ECO:0000259" key="14">
    <source>
        <dbReference type="Pfam" id="PF02776"/>
    </source>
</evidence>
<dbReference type="InterPro" id="IPR011766">
    <property type="entry name" value="TPP_enzyme_TPP-bd"/>
</dbReference>
<protein>
    <recommendedName>
        <fullName evidence="5">Alpha-keto-acid decarboxylase</fullName>
    </recommendedName>
</protein>
<reference evidence="15 16" key="1">
    <citation type="journal article" date="2017" name="BMC Genomics">
        <title>Comparative and functional genomics of the Lactococcus lactis taxon; insights into evolution and niche adaptation.</title>
        <authorList>
            <person name="Kelleher P."/>
            <person name="Bottacini F."/>
            <person name="Mahony J."/>
            <person name="Kilcawley K.N."/>
            <person name="van Sinderen D."/>
        </authorList>
    </citation>
    <scope>NUCLEOTIDE SEQUENCE [LARGE SCALE GENOMIC DNA]</scope>
    <source>
        <strain evidence="15 16">275</strain>
    </source>
</reference>
<dbReference type="CDD" id="cd07038">
    <property type="entry name" value="TPP_PYR_PDC_IPDC_like"/>
    <property type="match status" value="1"/>
</dbReference>
<dbReference type="Pfam" id="PF02776">
    <property type="entry name" value="TPP_enzyme_N"/>
    <property type="match status" value="1"/>
</dbReference>
<evidence type="ECO:0000313" key="15">
    <source>
        <dbReference type="EMBL" id="ARD99025.1"/>
    </source>
</evidence>
<dbReference type="Pfam" id="PF02775">
    <property type="entry name" value="TPP_enzyme_C"/>
    <property type="match status" value="1"/>
</dbReference>
<dbReference type="Pfam" id="PF00205">
    <property type="entry name" value="TPP_enzyme_M"/>
    <property type="match status" value="1"/>
</dbReference>
<dbReference type="InterPro" id="IPR029035">
    <property type="entry name" value="DHS-like_NAD/FAD-binding_dom"/>
</dbReference>
<dbReference type="AlphaFoldDB" id="A0A1V0NGH6"/>
<evidence type="ECO:0000256" key="7">
    <source>
        <dbReference type="ARBA" id="ARBA00022793"/>
    </source>
</evidence>
<evidence type="ECO:0000256" key="11">
    <source>
        <dbReference type="RuleBase" id="RU362132"/>
    </source>
</evidence>
<name>A0A1V0NGH6_LACLL</name>
<dbReference type="InterPro" id="IPR012001">
    <property type="entry name" value="Thiamin_PyroP_enz_TPP-bd_dom"/>
</dbReference>
<keyword evidence="9 11" id="KW-0786">Thiamine pyrophosphate</keyword>
<dbReference type="InterPro" id="IPR012000">
    <property type="entry name" value="Thiamin_PyroP_enz_cen_dom"/>
</dbReference>
<sequence length="457" mass="50533">MYTVGDYLLDRLHELGIEEIFGVPGDYNLQFLDQIISRKDMKWVGNANELNASYMADGYARTKKAAAFLTTFGVGELSAVNGLAGSYAENLPVVEIVGSPTSKVQNEGKFVHHTLADGDFKHFMKMHEPVTAARTLLTAENATVEIDRVLSTLLKERKPVYINLPVDVAAAKAEKPSLPLKKENPTSNTSDQEILNKIQESLKNAKKPIVITGHEIISFGLEKTVTQFISKTKLPITTLNFGKSSVDETLPSFLGIYNGKLSEPNLKEFVESADFILMLGVKLTDSSTGAFTHHLNENKMISLNINEGKIFNERIQNFDFESLISSLLDLSGIEYKGKYIDKKQEDFVPSNALLSQDRLWQAVENLTQSNETIVAEQGTSFFGASSIFLKPKSHFIGQPLWGSIGYTFPAALGSQIADKESRHLLFIGDGSLQLTVQDRKLQVQVSQPSSSHMNSYS</sequence>
<evidence type="ECO:0000256" key="10">
    <source>
        <dbReference type="ARBA" id="ARBA00023239"/>
    </source>
</evidence>
<dbReference type="EMBL" id="CP015897">
    <property type="protein sequence ID" value="ARD99025.1"/>
    <property type="molecule type" value="Genomic_DNA"/>
</dbReference>
<dbReference type="SUPFAM" id="SSF52518">
    <property type="entry name" value="Thiamin diphosphate-binding fold (THDP-binding)"/>
    <property type="match status" value="2"/>
</dbReference>
<dbReference type="Proteomes" id="UP000192085">
    <property type="component" value="Chromosome"/>
</dbReference>
<dbReference type="Gene3D" id="3.40.50.970">
    <property type="match status" value="2"/>
</dbReference>
<dbReference type="PANTHER" id="PTHR43452">
    <property type="entry name" value="PYRUVATE DECARBOXYLASE"/>
    <property type="match status" value="1"/>
</dbReference>
<evidence type="ECO:0000256" key="3">
    <source>
        <dbReference type="ARBA" id="ARBA00002938"/>
    </source>
</evidence>
<dbReference type="FunFam" id="3.40.50.970:FF:000019">
    <property type="entry name" value="Pyruvate decarboxylase isozyme"/>
    <property type="match status" value="1"/>
</dbReference>